<evidence type="ECO:0000313" key="8">
    <source>
        <dbReference type="Proteomes" id="UP000199595"/>
    </source>
</evidence>
<dbReference type="RefSeq" id="WP_090118761.1">
    <property type="nucleotide sequence ID" value="NZ_FNNJ01000001.1"/>
</dbReference>
<keyword evidence="5 6" id="KW-0472">Membrane</keyword>
<keyword evidence="3 6" id="KW-0812">Transmembrane</keyword>
<dbReference type="STRING" id="762486.SAMN05444411_101177"/>
<proteinExistence type="predicted"/>
<comment type="subcellular location">
    <subcellularLocation>
        <location evidence="1">Cell membrane</location>
        <topology evidence="1">Multi-pass membrane protein</topology>
    </subcellularLocation>
</comment>
<feature type="transmembrane region" description="Helical" evidence="6">
    <location>
        <begin position="167"/>
        <end position="184"/>
    </location>
</feature>
<evidence type="ECO:0000256" key="2">
    <source>
        <dbReference type="ARBA" id="ARBA00022475"/>
    </source>
</evidence>
<evidence type="ECO:0008006" key="9">
    <source>
        <dbReference type="Google" id="ProtNLM"/>
    </source>
</evidence>
<reference evidence="7 8" key="1">
    <citation type="submission" date="2016-10" db="EMBL/GenBank/DDBJ databases">
        <authorList>
            <person name="de Groot N.N."/>
        </authorList>
    </citation>
    <scope>NUCLEOTIDE SEQUENCE [LARGE SCALE GENOMIC DNA]</scope>
    <source>
        <strain evidence="7 8">DSM 24956</strain>
    </source>
</reference>
<evidence type="ECO:0000256" key="6">
    <source>
        <dbReference type="SAM" id="Phobius"/>
    </source>
</evidence>
<accession>A0A1H2R8V8</accession>
<dbReference type="GO" id="GO:0005886">
    <property type="term" value="C:plasma membrane"/>
    <property type="evidence" value="ECO:0007669"/>
    <property type="project" value="UniProtKB-SubCell"/>
</dbReference>
<dbReference type="EMBL" id="FNNJ01000001">
    <property type="protein sequence ID" value="SDW15872.1"/>
    <property type="molecule type" value="Genomic_DNA"/>
</dbReference>
<keyword evidence="4 6" id="KW-1133">Transmembrane helix</keyword>
<keyword evidence="2" id="KW-1003">Cell membrane</keyword>
<evidence type="ECO:0000256" key="4">
    <source>
        <dbReference type="ARBA" id="ARBA00022989"/>
    </source>
</evidence>
<keyword evidence="8" id="KW-1185">Reference proteome</keyword>
<name>A0A1H2R8V8_9FLAO</name>
<dbReference type="AlphaFoldDB" id="A0A1H2R8V8"/>
<dbReference type="Pfam" id="PF03706">
    <property type="entry name" value="LPG_synthase_TM"/>
    <property type="match status" value="1"/>
</dbReference>
<dbReference type="InterPro" id="IPR022791">
    <property type="entry name" value="L-PG_synthase/AglD"/>
</dbReference>
<dbReference type="Proteomes" id="UP000199595">
    <property type="component" value="Unassembled WGS sequence"/>
</dbReference>
<protein>
    <recommendedName>
        <fullName evidence="9">Lysylphosphatidylglycerol synthase TM region</fullName>
    </recommendedName>
</protein>
<feature type="transmembrane region" description="Helical" evidence="6">
    <location>
        <begin position="291"/>
        <end position="319"/>
    </location>
</feature>
<feature type="transmembrane region" description="Helical" evidence="6">
    <location>
        <begin position="80"/>
        <end position="97"/>
    </location>
</feature>
<evidence type="ECO:0000256" key="5">
    <source>
        <dbReference type="ARBA" id="ARBA00023136"/>
    </source>
</evidence>
<dbReference type="NCBIfam" id="TIGR00374">
    <property type="entry name" value="flippase-like domain"/>
    <property type="match status" value="1"/>
</dbReference>
<evidence type="ECO:0000313" key="7">
    <source>
        <dbReference type="EMBL" id="SDW15872.1"/>
    </source>
</evidence>
<feature type="transmembrane region" description="Helical" evidence="6">
    <location>
        <begin position="132"/>
        <end position="155"/>
    </location>
</feature>
<dbReference type="PANTHER" id="PTHR39087">
    <property type="entry name" value="UPF0104 MEMBRANE PROTEIN MJ1595"/>
    <property type="match status" value="1"/>
</dbReference>
<feature type="transmembrane region" description="Helical" evidence="6">
    <location>
        <begin position="9"/>
        <end position="26"/>
    </location>
</feature>
<dbReference type="OrthoDB" id="9812094at2"/>
<evidence type="ECO:0000256" key="1">
    <source>
        <dbReference type="ARBA" id="ARBA00004651"/>
    </source>
</evidence>
<feature type="transmembrane region" description="Helical" evidence="6">
    <location>
        <begin position="218"/>
        <end position="240"/>
    </location>
</feature>
<feature type="transmembrane region" description="Helical" evidence="6">
    <location>
        <begin position="246"/>
        <end position="264"/>
    </location>
</feature>
<feature type="transmembrane region" description="Helical" evidence="6">
    <location>
        <begin position="46"/>
        <end position="68"/>
    </location>
</feature>
<dbReference type="PANTHER" id="PTHR39087:SF2">
    <property type="entry name" value="UPF0104 MEMBRANE PROTEIN MJ1595"/>
    <property type="match status" value="1"/>
</dbReference>
<organism evidence="7 8">
    <name type="scientific">Lutibacter oricola</name>
    <dbReference type="NCBI Taxonomy" id="762486"/>
    <lineage>
        <taxon>Bacteria</taxon>
        <taxon>Pseudomonadati</taxon>
        <taxon>Bacteroidota</taxon>
        <taxon>Flavobacteriia</taxon>
        <taxon>Flavobacteriales</taxon>
        <taxon>Flavobacteriaceae</taxon>
        <taxon>Lutibacter</taxon>
    </lineage>
</organism>
<gene>
    <name evidence="7" type="ORF">SAMN05444411_101177</name>
</gene>
<sequence>MSKKIKKTVLLILPIALGVFLIWYSLSKLSPQDVESITNSFKTANYWWVALSLLFGVLSHLSRAYRWHFMLEPMGYKPRYANSVMAVLIAYLLNLLIPRSGEVARAASIKKYEKIPFEKAFGTIVAERVADVIMLFGIIAIAFFLQSELISGYLFKDDGESSIYTKVIMFGVLPIIGFFTYRYFKKSTNPYIAKIISFIKGLLEGLTSILTMRRKWEFIFHTFFIWVMYILMMYVVTFSLPETSNLSLGAVVVCFVVGALSMALTNGGLGTYPVFVASALVLYKIDNNAALAFGWIMWTAQTIMVILFGSLSLVLLPFYNKFIGNKIS</sequence>
<evidence type="ECO:0000256" key="3">
    <source>
        <dbReference type="ARBA" id="ARBA00022692"/>
    </source>
</evidence>